<organism evidence="2 3">
    <name type="scientific">Paracoccus fontiphilus</name>
    <dbReference type="NCBI Taxonomy" id="1815556"/>
    <lineage>
        <taxon>Bacteria</taxon>
        <taxon>Pseudomonadati</taxon>
        <taxon>Pseudomonadota</taxon>
        <taxon>Alphaproteobacteria</taxon>
        <taxon>Rhodobacterales</taxon>
        <taxon>Paracoccaceae</taxon>
        <taxon>Paracoccus</taxon>
    </lineage>
</organism>
<evidence type="ECO:0000313" key="3">
    <source>
        <dbReference type="Proteomes" id="UP001595557"/>
    </source>
</evidence>
<evidence type="ECO:0000313" key="2">
    <source>
        <dbReference type="EMBL" id="MFC3168699.1"/>
    </source>
</evidence>
<proteinExistence type="predicted"/>
<protein>
    <submittedName>
        <fullName evidence="2">Helix-turn-helix transcriptional regulator</fullName>
    </submittedName>
</protein>
<feature type="domain" description="Helix-turn-helix" evidence="1">
    <location>
        <begin position="1"/>
        <end position="48"/>
    </location>
</feature>
<dbReference type="Gene3D" id="1.10.238.160">
    <property type="match status" value="1"/>
</dbReference>
<evidence type="ECO:0000259" key="1">
    <source>
        <dbReference type="Pfam" id="PF12728"/>
    </source>
</evidence>
<dbReference type="EMBL" id="JBHRTE010000046">
    <property type="protein sequence ID" value="MFC3168699.1"/>
    <property type="molecule type" value="Genomic_DNA"/>
</dbReference>
<dbReference type="Proteomes" id="UP001595557">
    <property type="component" value="Unassembled WGS sequence"/>
</dbReference>
<name>A0ABV7IDL9_9RHOB</name>
<dbReference type="InterPro" id="IPR041657">
    <property type="entry name" value="HTH_17"/>
</dbReference>
<accession>A0ABV7IDL9</accession>
<sequence>MLTARESALILNIGVSTWWKGVKEGRFPTPIRFGRSTRWRRADIEALFAPAE</sequence>
<reference evidence="3" key="1">
    <citation type="journal article" date="2019" name="Int. J. Syst. Evol. Microbiol.">
        <title>The Global Catalogue of Microorganisms (GCM) 10K type strain sequencing project: providing services to taxonomists for standard genome sequencing and annotation.</title>
        <authorList>
            <consortium name="The Broad Institute Genomics Platform"/>
            <consortium name="The Broad Institute Genome Sequencing Center for Infectious Disease"/>
            <person name="Wu L."/>
            <person name="Ma J."/>
        </authorList>
    </citation>
    <scope>NUCLEOTIDE SEQUENCE [LARGE SCALE GENOMIC DNA]</scope>
    <source>
        <strain evidence="3">KCTC 52239</strain>
    </source>
</reference>
<gene>
    <name evidence="2" type="ORF">ACFOD7_11630</name>
</gene>
<comment type="caution">
    <text evidence="2">The sequence shown here is derived from an EMBL/GenBank/DDBJ whole genome shotgun (WGS) entry which is preliminary data.</text>
</comment>
<keyword evidence="3" id="KW-1185">Reference proteome</keyword>
<dbReference type="Pfam" id="PF12728">
    <property type="entry name" value="HTH_17"/>
    <property type="match status" value="1"/>
</dbReference>
<dbReference type="RefSeq" id="WP_242690289.1">
    <property type="nucleotide sequence ID" value="NZ_JBHRTE010000046.1"/>
</dbReference>